<evidence type="ECO:0000313" key="2">
    <source>
        <dbReference type="Proteomes" id="UP000070442"/>
    </source>
</evidence>
<accession>A0A134ABW6</accession>
<dbReference type="Proteomes" id="UP000070442">
    <property type="component" value="Unassembled WGS sequence"/>
</dbReference>
<evidence type="ECO:0000313" key="1">
    <source>
        <dbReference type="EMBL" id="KXB65158.1"/>
    </source>
</evidence>
<protein>
    <submittedName>
        <fullName evidence="1">Uncharacterized protein</fullName>
    </submittedName>
</protein>
<comment type="caution">
    <text evidence="1">The sequence shown here is derived from an EMBL/GenBank/DDBJ whole genome shotgun (WGS) entry which is preliminary data.</text>
</comment>
<sequence>MQRELFKWLLTESTITLIELEKEYTKNSSIVKLKRLSCFLITH</sequence>
<dbReference type="EMBL" id="LSDG01000045">
    <property type="protein sequence ID" value="KXB65158.1"/>
    <property type="molecule type" value="Genomic_DNA"/>
</dbReference>
<reference evidence="2" key="1">
    <citation type="submission" date="2016-01" db="EMBL/GenBank/DDBJ databases">
        <authorList>
            <person name="Mitreva M."/>
            <person name="Pepin K.H."/>
            <person name="Mihindukulasuriya K.A."/>
            <person name="Fulton R."/>
            <person name="Fronick C."/>
            <person name="O'Laughlin M."/>
            <person name="Miner T."/>
            <person name="Herter B."/>
            <person name="Rosa B.A."/>
            <person name="Cordes M."/>
            <person name="Tomlinson C."/>
            <person name="Wollam A."/>
            <person name="Palsikar V.B."/>
            <person name="Mardis E.R."/>
            <person name="Wilson R.K."/>
        </authorList>
    </citation>
    <scope>NUCLEOTIDE SEQUENCE [LARGE SCALE GENOMIC DNA]</scope>
    <source>
        <strain evidence="2">DNF00729</strain>
    </source>
</reference>
<organism evidence="1 2">
    <name type="scientific">Aedoeadaptatus coxii</name>
    <dbReference type="NCBI Taxonomy" id="755172"/>
    <lineage>
        <taxon>Bacteria</taxon>
        <taxon>Bacillati</taxon>
        <taxon>Bacillota</taxon>
        <taxon>Tissierellia</taxon>
        <taxon>Tissierellales</taxon>
        <taxon>Peptoniphilaceae</taxon>
        <taxon>Aedoeadaptatus</taxon>
    </lineage>
</organism>
<proteinExistence type="predicted"/>
<gene>
    <name evidence="1" type="ORF">HMPREF1863_01666</name>
</gene>
<dbReference type="AlphaFoldDB" id="A0A134ABW6"/>
<name>A0A134ABW6_9FIRM</name>
<keyword evidence="2" id="KW-1185">Reference proteome</keyword>